<keyword evidence="8 12" id="KW-1133">Transmembrane helix</keyword>
<feature type="region of interest" description="Disordered" evidence="11">
    <location>
        <begin position="1"/>
        <end position="28"/>
    </location>
</feature>
<feature type="transmembrane region" description="Helical" evidence="12">
    <location>
        <begin position="403"/>
        <end position="422"/>
    </location>
</feature>
<accession>A0AAV7XGG2</accession>
<feature type="transmembrane region" description="Helical" evidence="12">
    <location>
        <begin position="248"/>
        <end position="281"/>
    </location>
</feature>
<evidence type="ECO:0000256" key="2">
    <source>
        <dbReference type="ARBA" id="ARBA00004922"/>
    </source>
</evidence>
<dbReference type="EMBL" id="JAPTSV010000008">
    <property type="protein sequence ID" value="KAJ1525165.1"/>
    <property type="molecule type" value="Genomic_DNA"/>
</dbReference>
<sequence>MPPSRRSQQQAHPSASSSAGPTRTREPRASRLRVVLDAITSLQFWKALLLDPGKVSLMACLLLAVELVLNVVVIERVRYTEIDWVAYMQEVEGVLNGTFDYSKLKGDTGPLVYPAGFVYIYMILYYATQQGRNIKVAQYIFYLLYIIYLLLVFRIYVKSKKVPPFVIFLSVITSYRVHSIFVLRLFNDPVAMVLLYAAINFFMDGHWTKGSIAYSAAVSVKMNILLFAPALLLLYLTSLGLKGTVKQLSICAVLQLVLALPFLISNPVAYIMGAFNVGRVFMYKWTVNWRFLPEEIFVDRGFHVALLGLHVLLLALFVPEWITYLKSYARLRQVQEDLFPKQKEKVTDKPSKKKNRPPQVDVNMNITSRLMLLPLFTANLIGITCARSLHYQFYVWYYHTLPYLVWSCPFTIPLRLSLLGVLELCWNTYPSTDMSSAGIHFCHLFILLGLFANRYRTRVPEEEANTAAT</sequence>
<keyword evidence="5" id="KW-0808">Transferase</keyword>
<protein>
    <recommendedName>
        <fullName evidence="3">dolichyl-P-Man:Man5GlcNAc2-PP-dolichol alpha-1,3-mannosyltransferase</fullName>
        <ecNumber evidence="3">2.4.1.258</ecNumber>
    </recommendedName>
</protein>
<organism evidence="13 14">
    <name type="scientific">Megalurothrips usitatus</name>
    <name type="common">bean blossom thrips</name>
    <dbReference type="NCBI Taxonomy" id="439358"/>
    <lineage>
        <taxon>Eukaryota</taxon>
        <taxon>Metazoa</taxon>
        <taxon>Ecdysozoa</taxon>
        <taxon>Arthropoda</taxon>
        <taxon>Hexapoda</taxon>
        <taxon>Insecta</taxon>
        <taxon>Pterygota</taxon>
        <taxon>Neoptera</taxon>
        <taxon>Paraneoptera</taxon>
        <taxon>Thysanoptera</taxon>
        <taxon>Terebrantia</taxon>
        <taxon>Thripoidea</taxon>
        <taxon>Thripidae</taxon>
        <taxon>Megalurothrips</taxon>
    </lineage>
</organism>
<keyword evidence="14" id="KW-1185">Reference proteome</keyword>
<dbReference type="GO" id="GO:0052925">
    <property type="term" value="F:dol-P-Man:Man(5)GlcNAc(2)-PP-Dol alpha-1,3-mannosyltransferase activity"/>
    <property type="evidence" value="ECO:0007669"/>
    <property type="project" value="UniProtKB-EC"/>
</dbReference>
<evidence type="ECO:0000256" key="8">
    <source>
        <dbReference type="ARBA" id="ARBA00022989"/>
    </source>
</evidence>
<dbReference type="InterPro" id="IPR007873">
    <property type="entry name" value="Glycosyltransferase_ALG3"/>
</dbReference>
<gene>
    <name evidence="13" type="ORF">ONE63_009999</name>
</gene>
<feature type="transmembrane region" description="Helical" evidence="12">
    <location>
        <begin position="139"/>
        <end position="157"/>
    </location>
</feature>
<evidence type="ECO:0000256" key="9">
    <source>
        <dbReference type="ARBA" id="ARBA00023136"/>
    </source>
</evidence>
<comment type="subcellular location">
    <subcellularLocation>
        <location evidence="1">Endoplasmic reticulum membrane</location>
        <topology evidence="1">Multi-pass membrane protein</topology>
    </subcellularLocation>
</comment>
<feature type="transmembrane region" description="Helical" evidence="12">
    <location>
        <begin position="213"/>
        <end position="236"/>
    </location>
</feature>
<evidence type="ECO:0000256" key="4">
    <source>
        <dbReference type="ARBA" id="ARBA00022676"/>
    </source>
</evidence>
<comment type="caution">
    <text evidence="13">The sequence shown here is derived from an EMBL/GenBank/DDBJ whole genome shotgun (WGS) entry which is preliminary data.</text>
</comment>
<feature type="transmembrane region" description="Helical" evidence="12">
    <location>
        <begin position="301"/>
        <end position="322"/>
    </location>
</feature>
<dbReference type="Pfam" id="PF05208">
    <property type="entry name" value="ALG3"/>
    <property type="match status" value="1"/>
</dbReference>
<name>A0AAV7XGG2_9NEOP</name>
<evidence type="ECO:0000256" key="10">
    <source>
        <dbReference type="ARBA" id="ARBA00049506"/>
    </source>
</evidence>
<feature type="transmembrane region" description="Helical" evidence="12">
    <location>
        <begin position="111"/>
        <end position="127"/>
    </location>
</feature>
<dbReference type="EC" id="2.4.1.258" evidence="3"/>
<keyword evidence="4" id="KW-0328">Glycosyltransferase</keyword>
<dbReference type="AlphaFoldDB" id="A0AAV7XGG2"/>
<proteinExistence type="predicted"/>
<keyword evidence="6 12" id="KW-0812">Transmembrane</keyword>
<evidence type="ECO:0000256" key="1">
    <source>
        <dbReference type="ARBA" id="ARBA00004477"/>
    </source>
</evidence>
<comment type="pathway">
    <text evidence="2">Protein modification; protein glycosylation.</text>
</comment>
<evidence type="ECO:0000256" key="5">
    <source>
        <dbReference type="ARBA" id="ARBA00022679"/>
    </source>
</evidence>
<reference evidence="13" key="1">
    <citation type="submission" date="2022-12" db="EMBL/GenBank/DDBJ databases">
        <title>Chromosome-level genome assembly of the bean flower thrips Megalurothrips usitatus.</title>
        <authorList>
            <person name="Ma L."/>
            <person name="Liu Q."/>
            <person name="Li H."/>
            <person name="Cai W."/>
        </authorList>
    </citation>
    <scope>NUCLEOTIDE SEQUENCE</scope>
    <source>
        <strain evidence="13">Cailab_2022a</strain>
    </source>
</reference>
<feature type="transmembrane region" description="Helical" evidence="12">
    <location>
        <begin position="434"/>
        <end position="452"/>
    </location>
</feature>
<keyword evidence="9 12" id="KW-0472">Membrane</keyword>
<evidence type="ECO:0000313" key="13">
    <source>
        <dbReference type="EMBL" id="KAJ1525165.1"/>
    </source>
</evidence>
<evidence type="ECO:0000256" key="6">
    <source>
        <dbReference type="ARBA" id="ARBA00022692"/>
    </source>
</evidence>
<feature type="transmembrane region" description="Helical" evidence="12">
    <location>
        <begin position="55"/>
        <end position="74"/>
    </location>
</feature>
<dbReference type="GO" id="GO:0005789">
    <property type="term" value="C:endoplasmic reticulum membrane"/>
    <property type="evidence" value="ECO:0007669"/>
    <property type="project" value="UniProtKB-SubCell"/>
</dbReference>
<evidence type="ECO:0000313" key="14">
    <source>
        <dbReference type="Proteomes" id="UP001075354"/>
    </source>
</evidence>
<dbReference type="PANTHER" id="PTHR12646:SF0">
    <property type="entry name" value="DOL-P-MAN:MAN(5)GLCNAC(2)-PP-DOL ALPHA-1,3-MANNOSYLTRANSFERASE"/>
    <property type="match status" value="1"/>
</dbReference>
<feature type="transmembrane region" description="Helical" evidence="12">
    <location>
        <begin position="190"/>
        <end position="207"/>
    </location>
</feature>
<dbReference type="Proteomes" id="UP001075354">
    <property type="component" value="Chromosome 8"/>
</dbReference>
<dbReference type="PANTHER" id="PTHR12646">
    <property type="entry name" value="NOT56 - RELATED"/>
    <property type="match status" value="1"/>
</dbReference>
<evidence type="ECO:0000256" key="3">
    <source>
        <dbReference type="ARBA" id="ARBA00011964"/>
    </source>
</evidence>
<comment type="catalytic activity">
    <reaction evidence="10">
        <text>an alpha-D-Man-(1-&gt;2)-alpha-D-Man-(1-&gt;2)-alpha-D-Man-(1-&gt;3)-[alpha-D-Man-(1-&gt;6)]-beta-D-Man-(1-&gt;4)-beta-D-GlcNAc-(1-&gt;4)-alpha-D-GlcNAc-diphospho-di-trans,poly-cis-dolichol + a di-trans,poly-cis-dolichyl beta-D-mannosyl phosphate = an alpha-D-Man-(1-&gt;2)-alpha-D-Man-(1-&gt;2)-alpha-D-Man-(1-&gt;3)-[alpha-D-Man-(1-&gt;3)-alpha-D-Man-(1-&gt;6)]-beta-D-Man-(1-&gt;4)-beta-D-GlcNAc-(1-&gt;4)-alpha-D-GlcNAc-diphospho-di-trans,poly-cis-dolichol + a di-trans,poly-cis-dolichyl phosphate + H(+)</text>
        <dbReference type="Rhea" id="RHEA:29527"/>
        <dbReference type="Rhea" id="RHEA-COMP:19498"/>
        <dbReference type="Rhea" id="RHEA-COMP:19501"/>
        <dbReference type="Rhea" id="RHEA-COMP:19516"/>
        <dbReference type="Rhea" id="RHEA-COMP:19517"/>
        <dbReference type="ChEBI" id="CHEBI:15378"/>
        <dbReference type="ChEBI" id="CHEBI:57683"/>
        <dbReference type="ChEBI" id="CHEBI:58211"/>
        <dbReference type="ChEBI" id="CHEBI:132515"/>
        <dbReference type="ChEBI" id="CHEBI:132516"/>
        <dbReference type="EC" id="2.4.1.258"/>
    </reaction>
    <physiologicalReaction direction="left-to-right" evidence="10">
        <dbReference type="Rhea" id="RHEA:29528"/>
    </physiologicalReaction>
</comment>
<evidence type="ECO:0000256" key="7">
    <source>
        <dbReference type="ARBA" id="ARBA00022824"/>
    </source>
</evidence>
<evidence type="ECO:0000256" key="12">
    <source>
        <dbReference type="SAM" id="Phobius"/>
    </source>
</evidence>
<feature type="compositionally biased region" description="Low complexity" evidence="11">
    <location>
        <begin position="1"/>
        <end position="19"/>
    </location>
</feature>
<keyword evidence="7" id="KW-0256">Endoplasmic reticulum</keyword>
<evidence type="ECO:0000256" key="11">
    <source>
        <dbReference type="SAM" id="MobiDB-lite"/>
    </source>
</evidence>